<feature type="transmembrane region" description="Helical" evidence="1">
    <location>
        <begin position="74"/>
        <end position="94"/>
    </location>
</feature>
<dbReference type="EMBL" id="JACHIN010000005">
    <property type="protein sequence ID" value="MBB5078850.1"/>
    <property type="molecule type" value="Genomic_DNA"/>
</dbReference>
<accession>A0A7W8EFJ9</accession>
<keyword evidence="1" id="KW-0812">Transmembrane</keyword>
<feature type="transmembrane region" description="Helical" evidence="1">
    <location>
        <begin position="40"/>
        <end position="62"/>
    </location>
</feature>
<evidence type="ECO:0000256" key="1">
    <source>
        <dbReference type="SAM" id="Phobius"/>
    </source>
</evidence>
<name>A0A7W8EFJ9_9ACTN</name>
<protein>
    <submittedName>
        <fullName evidence="2">Uncharacterized protein</fullName>
    </submittedName>
</protein>
<gene>
    <name evidence="2" type="ORF">HNR40_004336</name>
</gene>
<proteinExistence type="predicted"/>
<dbReference type="Proteomes" id="UP000568380">
    <property type="component" value="Unassembled WGS sequence"/>
</dbReference>
<dbReference type="AlphaFoldDB" id="A0A7W8EFJ9"/>
<feature type="transmembrane region" description="Helical" evidence="1">
    <location>
        <begin position="114"/>
        <end position="133"/>
    </location>
</feature>
<comment type="caution">
    <text evidence="2">The sequence shown here is derived from an EMBL/GenBank/DDBJ whole genome shotgun (WGS) entry which is preliminary data.</text>
</comment>
<dbReference type="RefSeq" id="WP_221340630.1">
    <property type="nucleotide sequence ID" value="NZ_JACHIN010000005.1"/>
</dbReference>
<evidence type="ECO:0000313" key="2">
    <source>
        <dbReference type="EMBL" id="MBB5078850.1"/>
    </source>
</evidence>
<reference evidence="2 3" key="1">
    <citation type="submission" date="2020-08" db="EMBL/GenBank/DDBJ databases">
        <title>Genomic Encyclopedia of Type Strains, Phase IV (KMG-IV): sequencing the most valuable type-strain genomes for metagenomic binning, comparative biology and taxonomic classification.</title>
        <authorList>
            <person name="Goeker M."/>
        </authorList>
    </citation>
    <scope>NUCLEOTIDE SEQUENCE [LARGE SCALE GENOMIC DNA]</scope>
    <source>
        <strain evidence="2 3">DSM 45385</strain>
    </source>
</reference>
<organism evidence="2 3">
    <name type="scientific">Nonomuraea endophytica</name>
    <dbReference type="NCBI Taxonomy" id="714136"/>
    <lineage>
        <taxon>Bacteria</taxon>
        <taxon>Bacillati</taxon>
        <taxon>Actinomycetota</taxon>
        <taxon>Actinomycetes</taxon>
        <taxon>Streptosporangiales</taxon>
        <taxon>Streptosporangiaceae</taxon>
        <taxon>Nonomuraea</taxon>
    </lineage>
</organism>
<keyword evidence="1" id="KW-0472">Membrane</keyword>
<keyword evidence="3" id="KW-1185">Reference proteome</keyword>
<sequence>MRHFAGLLLGVVVTAAVLVGGGWAVQQAFVAGMGTPVSGQRLWIALGAMGAVGLVVGLVVAGRVSPLATFVPSLVLLAWTVVYALDAVRALSLIPDQPTMHWLLTEAGAGNKAMLTSGFYALLGVAMFIPVLIPSRWARRYDDMEEEYEQSQESSYY</sequence>
<evidence type="ECO:0000313" key="3">
    <source>
        <dbReference type="Proteomes" id="UP000568380"/>
    </source>
</evidence>
<keyword evidence="1" id="KW-1133">Transmembrane helix</keyword>